<keyword evidence="4" id="KW-1003">Cell membrane</keyword>
<dbReference type="STRING" id="1423781.FD06_GL001318"/>
<dbReference type="InterPro" id="IPR030947">
    <property type="entry name" value="EcfA_1"/>
</dbReference>
<comment type="subcellular location">
    <subcellularLocation>
        <location evidence="1">Cell membrane</location>
        <topology evidence="1">Peripheral membrane protein</topology>
    </subcellularLocation>
</comment>
<dbReference type="NCBIfam" id="NF010167">
    <property type="entry name" value="PRK13648.1"/>
    <property type="match status" value="1"/>
</dbReference>
<dbReference type="GO" id="GO:0043190">
    <property type="term" value="C:ATP-binding cassette (ABC) transporter complex"/>
    <property type="evidence" value="ECO:0007669"/>
    <property type="project" value="TreeGrafter"/>
</dbReference>
<evidence type="ECO:0000256" key="4">
    <source>
        <dbReference type="ARBA" id="ARBA00022475"/>
    </source>
</evidence>
<evidence type="ECO:0000256" key="6">
    <source>
        <dbReference type="ARBA" id="ARBA00022840"/>
    </source>
</evidence>
<dbReference type="InterPro" id="IPR003439">
    <property type="entry name" value="ABC_transporter-like_ATP-bd"/>
</dbReference>
<dbReference type="SUPFAM" id="SSF52540">
    <property type="entry name" value="P-loop containing nucleoside triphosphate hydrolases"/>
    <property type="match status" value="1"/>
</dbReference>
<keyword evidence="5" id="KW-0547">Nucleotide-binding</keyword>
<dbReference type="GO" id="GO:0005524">
    <property type="term" value="F:ATP binding"/>
    <property type="evidence" value="ECO:0007669"/>
    <property type="project" value="UniProtKB-KW"/>
</dbReference>
<dbReference type="Gene3D" id="3.40.50.300">
    <property type="entry name" value="P-loop containing nucleotide triphosphate hydrolases"/>
    <property type="match status" value="1"/>
</dbReference>
<dbReference type="NCBIfam" id="TIGR04520">
    <property type="entry name" value="ECF_ATPase_1"/>
    <property type="match status" value="1"/>
</dbReference>
<dbReference type="InterPro" id="IPR050095">
    <property type="entry name" value="ECF_ABC_transporter_ATP-bd"/>
</dbReference>
<dbReference type="Proteomes" id="UP000052012">
    <property type="component" value="Unassembled WGS sequence"/>
</dbReference>
<gene>
    <name evidence="10" type="ORF">FD06_GL001318</name>
</gene>
<evidence type="ECO:0000256" key="1">
    <source>
        <dbReference type="ARBA" id="ARBA00004202"/>
    </source>
</evidence>
<dbReference type="SMART" id="SM00382">
    <property type="entry name" value="AAA"/>
    <property type="match status" value="1"/>
</dbReference>
<protein>
    <submittedName>
        <fullName evidence="10">Abc superfamily atp binding cassette transporter, abc protein</fullName>
    </submittedName>
</protein>
<evidence type="ECO:0000259" key="9">
    <source>
        <dbReference type="PROSITE" id="PS50893"/>
    </source>
</evidence>
<evidence type="ECO:0000313" key="10">
    <source>
        <dbReference type="EMBL" id="KRM68296.1"/>
    </source>
</evidence>
<proteinExistence type="inferred from homology"/>
<evidence type="ECO:0000256" key="2">
    <source>
        <dbReference type="ARBA" id="ARBA00005417"/>
    </source>
</evidence>
<evidence type="ECO:0000256" key="3">
    <source>
        <dbReference type="ARBA" id="ARBA00022448"/>
    </source>
</evidence>
<dbReference type="PATRIC" id="fig|1423781.4.peg.1366"/>
<dbReference type="Pfam" id="PF00005">
    <property type="entry name" value="ABC_tran"/>
    <property type="match status" value="1"/>
</dbReference>
<dbReference type="PROSITE" id="PS00211">
    <property type="entry name" value="ABC_TRANSPORTER_1"/>
    <property type="match status" value="1"/>
</dbReference>
<keyword evidence="11" id="KW-1185">Reference proteome</keyword>
<feature type="domain" description="ABC transporter" evidence="9">
    <location>
        <begin position="1"/>
        <end position="233"/>
    </location>
</feature>
<dbReference type="InterPro" id="IPR017871">
    <property type="entry name" value="ABC_transporter-like_CS"/>
</dbReference>
<keyword evidence="3" id="KW-0813">Transport</keyword>
<evidence type="ECO:0000256" key="5">
    <source>
        <dbReference type="ARBA" id="ARBA00022741"/>
    </source>
</evidence>
<keyword evidence="6" id="KW-0067">ATP-binding</keyword>
<sequence>MKNLNFKYENSKENTINDVSFNIKRGEWVSVIGHNGSGKSTLIKLLDGLLPIDSGSITINDNLVKENNLDQIRKSIGLVFQNPDNQFVGATVEDDIAFGLENNQFSRNDMNVIIDKVLKVVDMSNYRTHEPSKLSGGQKQRIALAGVLALSPKILILDEATSMIDPQGRNEILDIINNFRTDNNMTVISITHDVEEIKLSSRVLLLKSGMLIEDTNPYELFNSVENLEKYSLEMPFSAQLSRHLINSGLDIPNSYMDEEELIKCIKKLYLKM</sequence>
<dbReference type="AlphaFoldDB" id="A0A0R2AM79"/>
<accession>A0A0R2AM79</accession>
<comment type="similarity">
    <text evidence="2">Belongs to the ABC transporter superfamily.</text>
</comment>
<organism evidence="10 11">
    <name type="scientific">Apilactobacillus ozensis DSM 23829 = JCM 17196</name>
    <dbReference type="NCBI Taxonomy" id="1423781"/>
    <lineage>
        <taxon>Bacteria</taxon>
        <taxon>Bacillati</taxon>
        <taxon>Bacillota</taxon>
        <taxon>Bacilli</taxon>
        <taxon>Lactobacillales</taxon>
        <taxon>Lactobacillaceae</taxon>
        <taxon>Apilactobacillus</taxon>
    </lineage>
</organism>
<dbReference type="PANTHER" id="PTHR43553:SF24">
    <property type="entry name" value="ENERGY-COUPLING FACTOR TRANSPORTER ATP-BINDING PROTEIN ECFA1"/>
    <property type="match status" value="1"/>
</dbReference>
<dbReference type="InterPro" id="IPR015856">
    <property type="entry name" value="ABC_transpr_CbiO/EcfA_su"/>
</dbReference>
<dbReference type="InterPro" id="IPR003593">
    <property type="entry name" value="AAA+_ATPase"/>
</dbReference>
<keyword evidence="7" id="KW-1278">Translocase</keyword>
<comment type="caution">
    <text evidence="10">The sequence shown here is derived from an EMBL/GenBank/DDBJ whole genome shotgun (WGS) entry which is preliminary data.</text>
</comment>
<evidence type="ECO:0000256" key="7">
    <source>
        <dbReference type="ARBA" id="ARBA00022967"/>
    </source>
</evidence>
<dbReference type="GO" id="GO:0016887">
    <property type="term" value="F:ATP hydrolysis activity"/>
    <property type="evidence" value="ECO:0007669"/>
    <property type="project" value="InterPro"/>
</dbReference>
<dbReference type="GO" id="GO:0042626">
    <property type="term" value="F:ATPase-coupled transmembrane transporter activity"/>
    <property type="evidence" value="ECO:0007669"/>
    <property type="project" value="TreeGrafter"/>
</dbReference>
<reference evidence="10 11" key="1">
    <citation type="journal article" date="2015" name="Genome Announc.">
        <title>Expanding the biotechnology potential of lactobacilli through comparative genomics of 213 strains and associated genera.</title>
        <authorList>
            <person name="Sun Z."/>
            <person name="Harris H.M."/>
            <person name="McCann A."/>
            <person name="Guo C."/>
            <person name="Argimon S."/>
            <person name="Zhang W."/>
            <person name="Yang X."/>
            <person name="Jeffery I.B."/>
            <person name="Cooney J.C."/>
            <person name="Kagawa T.F."/>
            <person name="Liu W."/>
            <person name="Song Y."/>
            <person name="Salvetti E."/>
            <person name="Wrobel A."/>
            <person name="Rasinkangas P."/>
            <person name="Parkhill J."/>
            <person name="Rea M.C."/>
            <person name="O'Sullivan O."/>
            <person name="Ritari J."/>
            <person name="Douillard F.P."/>
            <person name="Paul Ross R."/>
            <person name="Yang R."/>
            <person name="Briner A.E."/>
            <person name="Felis G.E."/>
            <person name="de Vos W.M."/>
            <person name="Barrangou R."/>
            <person name="Klaenhammer T.R."/>
            <person name="Caufield P.W."/>
            <person name="Cui Y."/>
            <person name="Zhang H."/>
            <person name="O'Toole P.W."/>
        </authorList>
    </citation>
    <scope>NUCLEOTIDE SEQUENCE [LARGE SCALE GENOMIC DNA]</scope>
    <source>
        <strain evidence="10 11">DSM 23829</strain>
    </source>
</reference>
<evidence type="ECO:0000313" key="11">
    <source>
        <dbReference type="Proteomes" id="UP000052012"/>
    </source>
</evidence>
<dbReference type="FunFam" id="3.40.50.300:FF:000224">
    <property type="entry name" value="Energy-coupling factor transporter ATP-binding protein EcfA"/>
    <property type="match status" value="1"/>
</dbReference>
<evidence type="ECO:0000256" key="8">
    <source>
        <dbReference type="ARBA" id="ARBA00023136"/>
    </source>
</evidence>
<dbReference type="InterPro" id="IPR027417">
    <property type="entry name" value="P-loop_NTPase"/>
</dbReference>
<dbReference type="PANTHER" id="PTHR43553">
    <property type="entry name" value="HEAVY METAL TRANSPORTER"/>
    <property type="match status" value="1"/>
</dbReference>
<dbReference type="CDD" id="cd03225">
    <property type="entry name" value="ABC_cobalt_CbiO_domain1"/>
    <property type="match status" value="1"/>
</dbReference>
<dbReference type="EMBL" id="AYYQ01000029">
    <property type="protein sequence ID" value="KRM68296.1"/>
    <property type="molecule type" value="Genomic_DNA"/>
</dbReference>
<name>A0A0R2AM79_9LACO</name>
<keyword evidence="8" id="KW-0472">Membrane</keyword>
<dbReference type="PROSITE" id="PS50893">
    <property type="entry name" value="ABC_TRANSPORTER_2"/>
    <property type="match status" value="1"/>
</dbReference>